<keyword evidence="4" id="KW-1185">Reference proteome</keyword>
<feature type="transmembrane region" description="Helical" evidence="2">
    <location>
        <begin position="75"/>
        <end position="99"/>
    </location>
</feature>
<keyword evidence="2" id="KW-0812">Transmembrane</keyword>
<organism evidence="3 4">
    <name type="scientific">Stereocaulon virgatum</name>
    <dbReference type="NCBI Taxonomy" id="373712"/>
    <lineage>
        <taxon>Eukaryota</taxon>
        <taxon>Fungi</taxon>
        <taxon>Dikarya</taxon>
        <taxon>Ascomycota</taxon>
        <taxon>Pezizomycotina</taxon>
        <taxon>Lecanoromycetes</taxon>
        <taxon>OSLEUM clade</taxon>
        <taxon>Lecanoromycetidae</taxon>
        <taxon>Lecanorales</taxon>
        <taxon>Lecanorineae</taxon>
        <taxon>Stereocaulaceae</taxon>
        <taxon>Stereocaulon</taxon>
    </lineage>
</organism>
<feature type="transmembrane region" description="Helical" evidence="2">
    <location>
        <begin position="47"/>
        <end position="69"/>
    </location>
</feature>
<evidence type="ECO:0000256" key="1">
    <source>
        <dbReference type="SAM" id="MobiDB-lite"/>
    </source>
</evidence>
<accession>A0ABR4AIH0</accession>
<evidence type="ECO:0000313" key="3">
    <source>
        <dbReference type="EMBL" id="KAL2045279.1"/>
    </source>
</evidence>
<feature type="compositionally biased region" description="Polar residues" evidence="1">
    <location>
        <begin position="177"/>
        <end position="190"/>
    </location>
</feature>
<feature type="transmembrane region" description="Helical" evidence="2">
    <location>
        <begin position="20"/>
        <end position="40"/>
    </location>
</feature>
<feature type="compositionally biased region" description="Basic and acidic residues" evidence="1">
    <location>
        <begin position="154"/>
        <end position="165"/>
    </location>
</feature>
<keyword evidence="2" id="KW-1133">Transmembrane helix</keyword>
<sequence length="253" mass="27827">MAEKPAEKSPWLKKVLIPFWVAQFIVMIALLSFVCLMGIYAIRPTQLVIIILCINCVFLDIMEITLLAIHSLAPIAYLIFQCVKTIIWFTVLAITILTANQQRRGAEWTASGFLVFRNGLVEAVVLGIIHIGTLIYASVTYHRHRQASARKSRNSLEQHRYDRSRNGPYGQDGIGKASSQTLSSPSDQYTCGGRSSRSLVECGCGEAEGKPMLSLGWTQELQGEGEAHELATTKSVRSLKSGGGTVEALNTLK</sequence>
<protein>
    <submittedName>
        <fullName evidence="3">Uncharacterized protein</fullName>
    </submittedName>
</protein>
<dbReference type="Proteomes" id="UP001590950">
    <property type="component" value="Unassembled WGS sequence"/>
</dbReference>
<keyword evidence="2" id="KW-0472">Membrane</keyword>
<evidence type="ECO:0000256" key="2">
    <source>
        <dbReference type="SAM" id="Phobius"/>
    </source>
</evidence>
<comment type="caution">
    <text evidence="3">The sequence shown here is derived from an EMBL/GenBank/DDBJ whole genome shotgun (WGS) entry which is preliminary data.</text>
</comment>
<gene>
    <name evidence="3" type="ORF">N7G274_002362</name>
</gene>
<dbReference type="EMBL" id="JBEFKJ010000007">
    <property type="protein sequence ID" value="KAL2045279.1"/>
    <property type="molecule type" value="Genomic_DNA"/>
</dbReference>
<proteinExistence type="predicted"/>
<reference evidence="3 4" key="1">
    <citation type="submission" date="2024-09" db="EMBL/GenBank/DDBJ databases">
        <title>Rethinking Asexuality: The Enigmatic Case of Functional Sexual Genes in Lepraria (Stereocaulaceae).</title>
        <authorList>
            <person name="Doellman M."/>
            <person name="Sun Y."/>
            <person name="Barcenas-Pena A."/>
            <person name="Lumbsch H.T."/>
            <person name="Grewe F."/>
        </authorList>
    </citation>
    <scope>NUCLEOTIDE SEQUENCE [LARGE SCALE GENOMIC DNA]</scope>
    <source>
        <strain evidence="3 4">Mercado 3170</strain>
    </source>
</reference>
<feature type="region of interest" description="Disordered" evidence="1">
    <location>
        <begin position="148"/>
        <end position="190"/>
    </location>
</feature>
<evidence type="ECO:0000313" key="4">
    <source>
        <dbReference type="Proteomes" id="UP001590950"/>
    </source>
</evidence>
<name>A0ABR4AIH0_9LECA</name>
<feature type="transmembrane region" description="Helical" evidence="2">
    <location>
        <begin position="120"/>
        <end position="139"/>
    </location>
</feature>